<dbReference type="Proteomes" id="UP000294887">
    <property type="component" value="Unassembled WGS sequence"/>
</dbReference>
<dbReference type="InterPro" id="IPR032710">
    <property type="entry name" value="NTF2-like_dom_sf"/>
</dbReference>
<gene>
    <name evidence="1" type="ORF">EV695_1221</name>
</gene>
<evidence type="ECO:0000313" key="1">
    <source>
        <dbReference type="EMBL" id="TCJ89357.1"/>
    </source>
</evidence>
<dbReference type="OrthoDB" id="5676998at2"/>
<accession>A0A4R1F514</accession>
<name>A0A4R1F514_9GAMM</name>
<organism evidence="1 2">
    <name type="scientific">Cocleimonas flava</name>
    <dbReference type="NCBI Taxonomy" id="634765"/>
    <lineage>
        <taxon>Bacteria</taxon>
        <taxon>Pseudomonadati</taxon>
        <taxon>Pseudomonadota</taxon>
        <taxon>Gammaproteobacteria</taxon>
        <taxon>Thiotrichales</taxon>
        <taxon>Thiotrichaceae</taxon>
        <taxon>Cocleimonas</taxon>
    </lineage>
</organism>
<dbReference type="SUPFAM" id="SSF54427">
    <property type="entry name" value="NTF2-like"/>
    <property type="match status" value="1"/>
</dbReference>
<dbReference type="AlphaFoldDB" id="A0A4R1F514"/>
<evidence type="ECO:0000313" key="2">
    <source>
        <dbReference type="Proteomes" id="UP000294887"/>
    </source>
</evidence>
<dbReference type="EMBL" id="SMFQ01000002">
    <property type="protein sequence ID" value="TCJ89357.1"/>
    <property type="molecule type" value="Genomic_DNA"/>
</dbReference>
<proteinExistence type="predicted"/>
<comment type="caution">
    <text evidence="1">The sequence shown here is derived from an EMBL/GenBank/DDBJ whole genome shotgun (WGS) entry which is preliminary data.</text>
</comment>
<sequence length="125" mass="14182">MSSDYSEIVALLNKYFDMLYKGDVELINQLFLPEAHVYNVVDDAVVSINMDQFHERIASRESPESQNKDRNDRILSIDIAGSTSALAKVDLLILPWGHYVDYLSLLKVGGNWFIASKVFHMDASK</sequence>
<keyword evidence="2" id="KW-1185">Reference proteome</keyword>
<reference evidence="1 2" key="1">
    <citation type="submission" date="2019-03" db="EMBL/GenBank/DDBJ databases">
        <title>Genomic Encyclopedia of Type Strains, Phase IV (KMG-IV): sequencing the most valuable type-strain genomes for metagenomic binning, comparative biology and taxonomic classification.</title>
        <authorList>
            <person name="Goeker M."/>
        </authorList>
    </citation>
    <scope>NUCLEOTIDE SEQUENCE [LARGE SCALE GENOMIC DNA]</scope>
    <source>
        <strain evidence="1 2">DSM 24830</strain>
    </source>
</reference>
<protein>
    <submittedName>
        <fullName evidence="1">Putative lumazine-binding protein</fullName>
    </submittedName>
</protein>
<dbReference type="Pfam" id="PF12893">
    <property type="entry name" value="Lumazine_bd_2"/>
    <property type="match status" value="1"/>
</dbReference>
<dbReference type="InterPro" id="IPR039437">
    <property type="entry name" value="FrzH/put_lumazine-bd"/>
</dbReference>
<dbReference type="RefSeq" id="WP_131904989.1">
    <property type="nucleotide sequence ID" value="NZ_BAAAFU010000008.1"/>
</dbReference>
<dbReference type="Gene3D" id="3.10.450.50">
    <property type="match status" value="1"/>
</dbReference>